<dbReference type="AlphaFoldDB" id="A0A5N5WL23"/>
<evidence type="ECO:0000313" key="2">
    <source>
        <dbReference type="Proteomes" id="UP000326565"/>
    </source>
</evidence>
<organism evidence="1 2">
    <name type="scientific">Aspergillus leporis</name>
    <dbReference type="NCBI Taxonomy" id="41062"/>
    <lineage>
        <taxon>Eukaryota</taxon>
        <taxon>Fungi</taxon>
        <taxon>Dikarya</taxon>
        <taxon>Ascomycota</taxon>
        <taxon>Pezizomycotina</taxon>
        <taxon>Eurotiomycetes</taxon>
        <taxon>Eurotiomycetidae</taxon>
        <taxon>Eurotiales</taxon>
        <taxon>Aspergillaceae</taxon>
        <taxon>Aspergillus</taxon>
        <taxon>Aspergillus subgen. Circumdati</taxon>
    </lineage>
</organism>
<name>A0A5N5WL23_9EURO</name>
<reference evidence="1 2" key="1">
    <citation type="submission" date="2019-04" db="EMBL/GenBank/DDBJ databases">
        <title>Friends and foes A comparative genomics study of 23 Aspergillus species from section Flavi.</title>
        <authorList>
            <consortium name="DOE Joint Genome Institute"/>
            <person name="Kjaerbolling I."/>
            <person name="Vesth T."/>
            <person name="Frisvad J.C."/>
            <person name="Nybo J.L."/>
            <person name="Theobald S."/>
            <person name="Kildgaard S."/>
            <person name="Isbrandt T."/>
            <person name="Kuo A."/>
            <person name="Sato A."/>
            <person name="Lyhne E.K."/>
            <person name="Kogle M.E."/>
            <person name="Wiebenga A."/>
            <person name="Kun R.S."/>
            <person name="Lubbers R.J."/>
            <person name="Makela M.R."/>
            <person name="Barry K."/>
            <person name="Chovatia M."/>
            <person name="Clum A."/>
            <person name="Daum C."/>
            <person name="Haridas S."/>
            <person name="He G."/>
            <person name="LaButti K."/>
            <person name="Lipzen A."/>
            <person name="Mondo S."/>
            <person name="Riley R."/>
            <person name="Salamov A."/>
            <person name="Simmons B.A."/>
            <person name="Magnuson J.K."/>
            <person name="Henrissat B."/>
            <person name="Mortensen U.H."/>
            <person name="Larsen T.O."/>
            <person name="Devries R.P."/>
            <person name="Grigoriev I.V."/>
            <person name="Machida M."/>
            <person name="Baker S.E."/>
            <person name="Andersen M.R."/>
        </authorList>
    </citation>
    <scope>NUCLEOTIDE SEQUENCE [LARGE SCALE GENOMIC DNA]</scope>
    <source>
        <strain evidence="1 2">CBS 151.66</strain>
    </source>
</reference>
<evidence type="ECO:0000313" key="1">
    <source>
        <dbReference type="EMBL" id="KAB8069143.1"/>
    </source>
</evidence>
<gene>
    <name evidence="1" type="ORF">BDV29DRAFT_183313</name>
</gene>
<dbReference type="EMBL" id="ML732354">
    <property type="protein sequence ID" value="KAB8069143.1"/>
    <property type="molecule type" value="Genomic_DNA"/>
</dbReference>
<dbReference type="PANTHER" id="PTHR37540">
    <property type="entry name" value="TRANSCRIPTION FACTOR (ACR-2), PUTATIVE-RELATED-RELATED"/>
    <property type="match status" value="1"/>
</dbReference>
<keyword evidence="2" id="KW-1185">Reference proteome</keyword>
<dbReference type="Proteomes" id="UP000326565">
    <property type="component" value="Unassembled WGS sequence"/>
</dbReference>
<protein>
    <submittedName>
        <fullName evidence="1">Uncharacterized protein</fullName>
    </submittedName>
</protein>
<dbReference type="OrthoDB" id="4158087at2759"/>
<accession>A0A5N5WL23</accession>
<proteinExistence type="predicted"/>
<dbReference type="PANTHER" id="PTHR37540:SF10">
    <property type="entry name" value="SIGMA-70 REGION 2 FAMILY PROTEIN"/>
    <property type="match status" value="1"/>
</dbReference>
<sequence length="388" mass="44209">MLYHAASHRESLYKDTTKESLSLTFKIKTLRQVNRHIERARIRGVHPDNGTIMAIYLLSVAERMWGNLDTFRLHWRAMNDIIDAKGGAEAFLEDDLMFAKTVWNCFALLNARDGYYNCPRTTLTAKENYDFKIPAKCMIGNCHSFVQFYTDRKTSVLRLLPDTEAEALLQGEAYPRRTNSFQPGTILHQILHPQYNHLIEGHSHVTAGGFAAQSPSIQIQGDRFRRDNCRLACVIYVNLLLMRLGDFSKTTELFLSSLERTLTEDTQILSPEYLLWILLRSPIVLSMGESRDLWAKAIQIIAVVKRARYHNVVQYHEAMFLFLEFPVDTSKLALALKVDIDTIQEDALGSTLDQSAGSSYVGHSHVSLGYPTQLPQIYSELLWFAGGE</sequence>